<feature type="region of interest" description="Disordered" evidence="1">
    <location>
        <begin position="222"/>
        <end position="250"/>
    </location>
</feature>
<gene>
    <name evidence="3" type="ORF">KY290_029802</name>
</gene>
<protein>
    <recommendedName>
        <fullName evidence="2">Transposase-associated domain-containing protein</fullName>
    </recommendedName>
</protein>
<evidence type="ECO:0000313" key="3">
    <source>
        <dbReference type="EMBL" id="KAH0750570.1"/>
    </source>
</evidence>
<evidence type="ECO:0000256" key="1">
    <source>
        <dbReference type="SAM" id="MobiDB-lite"/>
    </source>
</evidence>
<sequence>MAPVSGERRKVKLLLSPSSSGESLQAGHCLVAAQRNFGGEVVSKLVTVWSLPRESLSPCKTLLLYFVVYHTVYVKLEERHRHPVLNVGALRYRNMNNLERGWMYERLDGRGAINSSFITGVDKFIQFACTQQDRLSGDKVRCPCKKCHNFRFMDVEIVKHHLYKTGFVDNYFVWKHQGEKDVINEISSSQDLHGSAQPELTYDNPYRQMVLDVSCPNFSQGSSWQSSSSIEPQPTHPCEPFMEEDPNPDS</sequence>
<feature type="compositionally biased region" description="Acidic residues" evidence="1">
    <location>
        <begin position="241"/>
        <end position="250"/>
    </location>
</feature>
<organism evidence="3 4">
    <name type="scientific">Solanum tuberosum</name>
    <name type="common">Potato</name>
    <dbReference type="NCBI Taxonomy" id="4113"/>
    <lineage>
        <taxon>Eukaryota</taxon>
        <taxon>Viridiplantae</taxon>
        <taxon>Streptophyta</taxon>
        <taxon>Embryophyta</taxon>
        <taxon>Tracheophyta</taxon>
        <taxon>Spermatophyta</taxon>
        <taxon>Magnoliopsida</taxon>
        <taxon>eudicotyledons</taxon>
        <taxon>Gunneridae</taxon>
        <taxon>Pentapetalae</taxon>
        <taxon>asterids</taxon>
        <taxon>lamiids</taxon>
        <taxon>Solanales</taxon>
        <taxon>Solanaceae</taxon>
        <taxon>Solanoideae</taxon>
        <taxon>Solaneae</taxon>
        <taxon>Solanum</taxon>
    </lineage>
</organism>
<evidence type="ECO:0000259" key="2">
    <source>
        <dbReference type="Pfam" id="PF13963"/>
    </source>
</evidence>
<reference evidence="3 4" key="1">
    <citation type="journal article" date="2021" name="bioRxiv">
        <title>Chromosome-scale and haplotype-resolved genome assembly of a tetraploid potato cultivar.</title>
        <authorList>
            <person name="Sun H."/>
            <person name="Jiao W.-B."/>
            <person name="Krause K."/>
            <person name="Campoy J.A."/>
            <person name="Goel M."/>
            <person name="Folz-Donahue K."/>
            <person name="Kukat C."/>
            <person name="Huettel B."/>
            <person name="Schneeberger K."/>
        </authorList>
    </citation>
    <scope>NUCLEOTIDE SEQUENCE [LARGE SCALE GENOMIC DNA]</scope>
    <source>
        <strain evidence="3">SolTubOtavaFocal</strain>
        <tissue evidence="3">Leaves</tissue>
    </source>
</reference>
<proteinExistence type="predicted"/>
<evidence type="ECO:0000313" key="4">
    <source>
        <dbReference type="Proteomes" id="UP000826656"/>
    </source>
</evidence>
<dbReference type="Pfam" id="PF13963">
    <property type="entry name" value="Transpos_assoc"/>
    <property type="match status" value="1"/>
</dbReference>
<dbReference type="EMBL" id="JAIVGD010000019">
    <property type="protein sequence ID" value="KAH0750570.1"/>
    <property type="molecule type" value="Genomic_DNA"/>
</dbReference>
<comment type="caution">
    <text evidence="3">The sequence shown here is derived from an EMBL/GenBank/DDBJ whole genome shotgun (WGS) entry which is preliminary data.</text>
</comment>
<feature type="domain" description="Transposase-associated" evidence="2">
    <location>
        <begin position="100"/>
        <end position="179"/>
    </location>
</feature>
<dbReference type="Proteomes" id="UP000826656">
    <property type="component" value="Unassembled WGS sequence"/>
</dbReference>
<accession>A0ABQ7ULS0</accession>
<keyword evidence="4" id="KW-1185">Reference proteome</keyword>
<name>A0ABQ7ULS0_SOLTU</name>
<dbReference type="InterPro" id="IPR029480">
    <property type="entry name" value="Transpos_assoc"/>
</dbReference>